<evidence type="ECO:0000256" key="1">
    <source>
        <dbReference type="SAM" id="MobiDB-lite"/>
    </source>
</evidence>
<keyword evidence="3" id="KW-1185">Reference proteome</keyword>
<name>A0A4Y7SCU3_COPMI</name>
<feature type="region of interest" description="Disordered" evidence="1">
    <location>
        <begin position="28"/>
        <end position="47"/>
    </location>
</feature>
<dbReference type="AlphaFoldDB" id="A0A4Y7SCU3"/>
<gene>
    <name evidence="2" type="ORF">FA13DRAFT_1780575</name>
</gene>
<sequence length="313" mass="34233">MPSTMQLELVTLGKASKGAGDIAQAVAPGAGPRAEQGSHAAKPKTKNRKLGLATMVHRTRGRYITRGVECGVKAEAEPGVGNVERRDNENLGGMKKPEKERKRPVCLYTELANRQSPTHSSSPYLHPRQTADPTMDVTSSPHLFASSTRSPDTSRTPYIPDPRHVHTLSSILSFTPVLASRFSLFLSDVPSSLVSGVIPDNGTNVIEPIRISSLRSTSPGSSMTDSRLPITDFHSSSFAESIIHNLGTPLVAWNFKFEFEVCFQVQATRRATTYLTRHFSALDTEIDWTPPTDRVPQALLPVNHSTVIEDEHT</sequence>
<accession>A0A4Y7SCU3</accession>
<proteinExistence type="predicted"/>
<dbReference type="EMBL" id="QPFP01000190">
    <property type="protein sequence ID" value="TEB19445.1"/>
    <property type="molecule type" value="Genomic_DNA"/>
</dbReference>
<comment type="caution">
    <text evidence="2">The sequence shown here is derived from an EMBL/GenBank/DDBJ whole genome shotgun (WGS) entry which is preliminary data.</text>
</comment>
<evidence type="ECO:0000313" key="3">
    <source>
        <dbReference type="Proteomes" id="UP000298030"/>
    </source>
</evidence>
<protein>
    <submittedName>
        <fullName evidence="2">Uncharacterized protein</fullName>
    </submittedName>
</protein>
<evidence type="ECO:0000313" key="2">
    <source>
        <dbReference type="EMBL" id="TEB19445.1"/>
    </source>
</evidence>
<organism evidence="2 3">
    <name type="scientific">Coprinellus micaceus</name>
    <name type="common">Glistening ink-cap mushroom</name>
    <name type="synonym">Coprinus micaceus</name>
    <dbReference type="NCBI Taxonomy" id="71717"/>
    <lineage>
        <taxon>Eukaryota</taxon>
        <taxon>Fungi</taxon>
        <taxon>Dikarya</taxon>
        <taxon>Basidiomycota</taxon>
        <taxon>Agaricomycotina</taxon>
        <taxon>Agaricomycetes</taxon>
        <taxon>Agaricomycetidae</taxon>
        <taxon>Agaricales</taxon>
        <taxon>Agaricineae</taxon>
        <taxon>Psathyrellaceae</taxon>
        <taxon>Coprinellus</taxon>
    </lineage>
</organism>
<dbReference type="Proteomes" id="UP000298030">
    <property type="component" value="Unassembled WGS sequence"/>
</dbReference>
<reference evidence="2 3" key="1">
    <citation type="journal article" date="2019" name="Nat. Ecol. Evol.">
        <title>Megaphylogeny resolves global patterns of mushroom evolution.</title>
        <authorList>
            <person name="Varga T."/>
            <person name="Krizsan K."/>
            <person name="Foldi C."/>
            <person name="Dima B."/>
            <person name="Sanchez-Garcia M."/>
            <person name="Sanchez-Ramirez S."/>
            <person name="Szollosi G.J."/>
            <person name="Szarkandi J.G."/>
            <person name="Papp V."/>
            <person name="Albert L."/>
            <person name="Andreopoulos W."/>
            <person name="Angelini C."/>
            <person name="Antonin V."/>
            <person name="Barry K.W."/>
            <person name="Bougher N.L."/>
            <person name="Buchanan P."/>
            <person name="Buyck B."/>
            <person name="Bense V."/>
            <person name="Catcheside P."/>
            <person name="Chovatia M."/>
            <person name="Cooper J."/>
            <person name="Damon W."/>
            <person name="Desjardin D."/>
            <person name="Finy P."/>
            <person name="Geml J."/>
            <person name="Haridas S."/>
            <person name="Hughes K."/>
            <person name="Justo A."/>
            <person name="Karasinski D."/>
            <person name="Kautmanova I."/>
            <person name="Kiss B."/>
            <person name="Kocsube S."/>
            <person name="Kotiranta H."/>
            <person name="LaButti K.M."/>
            <person name="Lechner B.E."/>
            <person name="Liimatainen K."/>
            <person name="Lipzen A."/>
            <person name="Lukacs Z."/>
            <person name="Mihaltcheva S."/>
            <person name="Morgado L.N."/>
            <person name="Niskanen T."/>
            <person name="Noordeloos M.E."/>
            <person name="Ohm R.A."/>
            <person name="Ortiz-Santana B."/>
            <person name="Ovrebo C."/>
            <person name="Racz N."/>
            <person name="Riley R."/>
            <person name="Savchenko A."/>
            <person name="Shiryaev A."/>
            <person name="Soop K."/>
            <person name="Spirin V."/>
            <person name="Szebenyi C."/>
            <person name="Tomsovsky M."/>
            <person name="Tulloss R.E."/>
            <person name="Uehling J."/>
            <person name="Grigoriev I.V."/>
            <person name="Vagvolgyi C."/>
            <person name="Papp T."/>
            <person name="Martin F.M."/>
            <person name="Miettinen O."/>
            <person name="Hibbett D.S."/>
            <person name="Nagy L.G."/>
        </authorList>
    </citation>
    <scope>NUCLEOTIDE SEQUENCE [LARGE SCALE GENOMIC DNA]</scope>
    <source>
        <strain evidence="2 3">FP101781</strain>
    </source>
</reference>